<evidence type="ECO:0000259" key="1">
    <source>
        <dbReference type="Pfam" id="PF00293"/>
    </source>
</evidence>
<protein>
    <recommendedName>
        <fullName evidence="1">Nudix hydrolase domain-containing protein</fullName>
    </recommendedName>
</protein>
<dbReference type="InterPro" id="IPR000086">
    <property type="entry name" value="NUDIX_hydrolase_dom"/>
</dbReference>
<dbReference type="InterPro" id="IPR015797">
    <property type="entry name" value="NUDIX_hydrolase-like_dom_sf"/>
</dbReference>
<accession>A0ABQ3Z007</accession>
<name>A0ABQ3Z007_9ACTN</name>
<dbReference type="SUPFAM" id="SSF55811">
    <property type="entry name" value="Nudix"/>
    <property type="match status" value="1"/>
</dbReference>
<evidence type="ECO:0000313" key="2">
    <source>
        <dbReference type="EMBL" id="GIE03156.1"/>
    </source>
</evidence>
<dbReference type="Proteomes" id="UP000637628">
    <property type="component" value="Unassembled WGS sequence"/>
</dbReference>
<reference evidence="2 3" key="1">
    <citation type="submission" date="2021-01" db="EMBL/GenBank/DDBJ databases">
        <title>Whole genome shotgun sequence of Actinoplanes durhamensis NBRC 14914.</title>
        <authorList>
            <person name="Komaki H."/>
            <person name="Tamura T."/>
        </authorList>
    </citation>
    <scope>NUCLEOTIDE SEQUENCE [LARGE SCALE GENOMIC DNA]</scope>
    <source>
        <strain evidence="2 3">NBRC 14914</strain>
    </source>
</reference>
<organism evidence="2 3">
    <name type="scientific">Paractinoplanes durhamensis</name>
    <dbReference type="NCBI Taxonomy" id="113563"/>
    <lineage>
        <taxon>Bacteria</taxon>
        <taxon>Bacillati</taxon>
        <taxon>Actinomycetota</taxon>
        <taxon>Actinomycetes</taxon>
        <taxon>Micromonosporales</taxon>
        <taxon>Micromonosporaceae</taxon>
        <taxon>Paractinoplanes</taxon>
    </lineage>
</organism>
<feature type="domain" description="Nudix hydrolase" evidence="1">
    <location>
        <begin position="53"/>
        <end position="98"/>
    </location>
</feature>
<keyword evidence="3" id="KW-1185">Reference proteome</keyword>
<dbReference type="Gene3D" id="3.90.79.10">
    <property type="entry name" value="Nucleoside Triphosphate Pyrophosphohydrolase"/>
    <property type="match status" value="1"/>
</dbReference>
<dbReference type="Pfam" id="PF00293">
    <property type="entry name" value="NUDIX"/>
    <property type="match status" value="1"/>
</dbReference>
<comment type="caution">
    <text evidence="2">The sequence shown here is derived from an EMBL/GenBank/DDBJ whole genome shotgun (WGS) entry which is preliminary data.</text>
</comment>
<sequence length="125" mass="14018">MGDLTEGAHATEPWRVHGERSIYDSRWVRLVSVDVEPPGLERFEHHVVRLNAAAVAAVVDHDDRVLLLRRYRFVPAQWAWELPGGLIDPGEDAACAPRCARPRRHRGRAPVLVRHRALVVLGGQG</sequence>
<evidence type="ECO:0000313" key="3">
    <source>
        <dbReference type="Proteomes" id="UP000637628"/>
    </source>
</evidence>
<proteinExistence type="predicted"/>
<dbReference type="RefSeq" id="WP_239132618.1">
    <property type="nucleotide sequence ID" value="NZ_BAAATX010000010.1"/>
</dbReference>
<gene>
    <name evidence="2" type="ORF">Adu01nite_45060</name>
</gene>
<dbReference type="EMBL" id="BOML01000036">
    <property type="protein sequence ID" value="GIE03156.1"/>
    <property type="molecule type" value="Genomic_DNA"/>
</dbReference>